<dbReference type="PANTHER" id="PTHR11390">
    <property type="entry name" value="PROKARYOTIC DNA TOPOISOMERASE"/>
    <property type="match status" value="1"/>
</dbReference>
<feature type="non-terminal residue" evidence="7">
    <location>
        <position position="159"/>
    </location>
</feature>
<feature type="non-terminal residue" evidence="7">
    <location>
        <position position="1"/>
    </location>
</feature>
<evidence type="ECO:0000256" key="1">
    <source>
        <dbReference type="ARBA" id="ARBA00023235"/>
    </source>
</evidence>
<sequence>DEGQLLVDEVLVHFGNTAPVKRILINDMNANAARKALDGLRDNSEFYGLFQKALARSIGDQLYGFNMTRACTLAGRAKGVKSVLSVGRVQTPILGLIVNRYLANKSHASAFYYTVAASLAVGSSRAQARLVVAADAPLDDKNRIIDVAYAIQVADACRM</sequence>
<dbReference type="InterPro" id="IPR013824">
    <property type="entry name" value="Topo_IA_cen_sub1"/>
</dbReference>
<evidence type="ECO:0000256" key="2">
    <source>
        <dbReference type="ARBA" id="ARBA00030003"/>
    </source>
</evidence>
<dbReference type="PROSITE" id="PS52039">
    <property type="entry name" value="TOPO_IA_2"/>
    <property type="match status" value="1"/>
</dbReference>
<evidence type="ECO:0000256" key="4">
    <source>
        <dbReference type="ARBA" id="ARBA00032235"/>
    </source>
</evidence>
<gene>
    <name evidence="7" type="ORF">OX90_15320</name>
</gene>
<dbReference type="InterPro" id="IPR023405">
    <property type="entry name" value="Topo_IA_core_domain"/>
</dbReference>
<evidence type="ECO:0000256" key="5">
    <source>
        <dbReference type="ARBA" id="ARBA00032877"/>
    </source>
</evidence>
<feature type="domain" description="Topo IA-type catalytic" evidence="6">
    <location>
        <begin position="46"/>
        <end position="159"/>
    </location>
</feature>
<dbReference type="PANTHER" id="PTHR11390:SF21">
    <property type="entry name" value="DNA TOPOISOMERASE 3-ALPHA"/>
    <property type="match status" value="1"/>
</dbReference>
<dbReference type="Gene3D" id="2.70.20.10">
    <property type="entry name" value="Topoisomerase I, domain 3"/>
    <property type="match status" value="1"/>
</dbReference>
<reference evidence="7 8" key="1">
    <citation type="submission" date="2015-09" db="EMBL/GenBank/DDBJ databases">
        <title>Genome analysis of Pseudomonas syringae pv. porri LMG.</title>
        <authorList>
            <person name="Rombouts S."/>
        </authorList>
    </citation>
    <scope>NUCLEOTIDE SEQUENCE [LARGE SCALE GENOMIC DNA]</scope>
    <source>
        <strain evidence="7 8">LMG 28496</strain>
    </source>
</reference>
<organism evidence="7 8">
    <name type="scientific">Pseudomonas coronafaciens pv. porri</name>
    <dbReference type="NCBI Taxonomy" id="83964"/>
    <lineage>
        <taxon>Bacteria</taxon>
        <taxon>Pseudomonadati</taxon>
        <taxon>Pseudomonadota</taxon>
        <taxon>Gammaproteobacteria</taxon>
        <taxon>Pseudomonadales</taxon>
        <taxon>Pseudomonadaceae</taxon>
        <taxon>Pseudomonas</taxon>
        <taxon>Pseudomonas coronafaciens</taxon>
    </lineage>
</organism>
<evidence type="ECO:0000256" key="3">
    <source>
        <dbReference type="ARBA" id="ARBA00031985"/>
    </source>
</evidence>
<name>A0ABR5JMJ5_9PSED</name>
<dbReference type="SUPFAM" id="SSF56712">
    <property type="entry name" value="Prokaryotic type I DNA topoisomerase"/>
    <property type="match status" value="1"/>
</dbReference>
<dbReference type="Gene3D" id="1.10.460.10">
    <property type="entry name" value="Topoisomerase I, domain 2"/>
    <property type="match status" value="1"/>
</dbReference>
<dbReference type="EMBL" id="JUEU01000165">
    <property type="protein sequence ID" value="KOP58319.1"/>
    <property type="molecule type" value="Genomic_DNA"/>
</dbReference>
<dbReference type="InterPro" id="IPR003601">
    <property type="entry name" value="Topo_IA_2"/>
</dbReference>
<evidence type="ECO:0000313" key="8">
    <source>
        <dbReference type="Proteomes" id="UP000037201"/>
    </source>
</evidence>
<dbReference type="Proteomes" id="UP000037201">
    <property type="component" value="Unassembled WGS sequence"/>
</dbReference>
<protein>
    <recommendedName>
        <fullName evidence="5">Omega-protein</fullName>
    </recommendedName>
    <alternativeName>
        <fullName evidence="4">Relaxing enzyme</fullName>
    </alternativeName>
    <alternativeName>
        <fullName evidence="2">Swivelase</fullName>
    </alternativeName>
    <alternativeName>
        <fullName evidence="3">Untwisting enzyme</fullName>
    </alternativeName>
</protein>
<evidence type="ECO:0000313" key="7">
    <source>
        <dbReference type="EMBL" id="KOP58319.1"/>
    </source>
</evidence>
<dbReference type="InterPro" id="IPR013825">
    <property type="entry name" value="Topo_IA_cen_sub2"/>
</dbReference>
<proteinExistence type="predicted"/>
<dbReference type="SMART" id="SM00436">
    <property type="entry name" value="TOP1Bc"/>
    <property type="match status" value="1"/>
</dbReference>
<dbReference type="RefSeq" id="WP_236730380.1">
    <property type="nucleotide sequence ID" value="NZ_JUEU01000165.1"/>
</dbReference>
<dbReference type="InterPro" id="IPR000380">
    <property type="entry name" value="Topo_IA"/>
</dbReference>
<dbReference type="Pfam" id="PF01131">
    <property type="entry name" value="Topoisom_bac"/>
    <property type="match status" value="1"/>
</dbReference>
<accession>A0ABR5JMJ5</accession>
<keyword evidence="1" id="KW-0413">Isomerase</keyword>
<keyword evidence="8" id="KW-1185">Reference proteome</keyword>
<comment type="caution">
    <text evidence="7">The sequence shown here is derived from an EMBL/GenBank/DDBJ whole genome shotgun (WGS) entry which is preliminary data.</text>
</comment>
<evidence type="ECO:0000259" key="6">
    <source>
        <dbReference type="PROSITE" id="PS52039"/>
    </source>
</evidence>
<dbReference type="InterPro" id="IPR013497">
    <property type="entry name" value="Topo_IA_cen"/>
</dbReference>